<dbReference type="Pfam" id="PF25758">
    <property type="entry name" value="TPR_IPO11"/>
    <property type="match status" value="2"/>
</dbReference>
<dbReference type="InterPro" id="IPR011989">
    <property type="entry name" value="ARM-like"/>
</dbReference>
<protein>
    <recommendedName>
        <fullName evidence="1">Importin-7/11-like TPR repeats domain-containing protein</fullName>
    </recommendedName>
</protein>
<evidence type="ECO:0000313" key="2">
    <source>
        <dbReference type="EMBL" id="GIM07009.1"/>
    </source>
</evidence>
<name>A0A8J4GH18_9CHLO</name>
<sequence length="347" mass="35460">MLGLVSEPDAAIALSGIGALTALLGDFSFTEGPFAALLPTCLQLLLRLLGATEDLDTQKQAFGLLNLIIERCGEALRPHVMALVAALPALWEAAAGQSLLRIQILEAVQRLINLTGTDSPALYPLVLPLLGYSLDMRHPEVSEGLLEDGLALWLVALRNAPDCCEQDPAAAAAAAAGSSGGVVPLALRLLPAMQPTLEALLSPVPALSAITEASTEHLPLVAAILSSAALVSGPVLYGAVGQHVLAVLLAVIGNVSERGMLLIFPVLELMLQAAPEAAAAALQPVLVRLVGLLLGGKESNLVVTNALPVLGRLLLAAPQQFIALCGAAAAAGACSGAREGILAELCE</sequence>
<evidence type="ECO:0000259" key="1">
    <source>
        <dbReference type="Pfam" id="PF25758"/>
    </source>
</evidence>
<gene>
    <name evidence="2" type="ORF">Vretimale_11220</name>
</gene>
<dbReference type="GO" id="GO:0005635">
    <property type="term" value="C:nuclear envelope"/>
    <property type="evidence" value="ECO:0007669"/>
    <property type="project" value="TreeGrafter"/>
</dbReference>
<dbReference type="GO" id="GO:0005829">
    <property type="term" value="C:cytosol"/>
    <property type="evidence" value="ECO:0007669"/>
    <property type="project" value="TreeGrafter"/>
</dbReference>
<reference evidence="2" key="1">
    <citation type="journal article" date="2021" name="Proc. Natl. Acad. Sci. U.S.A.">
        <title>Three genomes in the algal genus Volvox reveal the fate of a haploid sex-determining region after a transition to homothallism.</title>
        <authorList>
            <person name="Yamamoto K."/>
            <person name="Hamaji T."/>
            <person name="Kawai-Toyooka H."/>
            <person name="Matsuzaki R."/>
            <person name="Takahashi F."/>
            <person name="Nishimura Y."/>
            <person name="Kawachi M."/>
            <person name="Noguchi H."/>
            <person name="Minakuchi Y."/>
            <person name="Umen J.G."/>
            <person name="Toyoda A."/>
            <person name="Nozaki H."/>
        </authorList>
    </citation>
    <scope>NUCLEOTIDE SEQUENCE</scope>
    <source>
        <strain evidence="2">NIES-3785</strain>
    </source>
</reference>
<dbReference type="Proteomes" id="UP000722791">
    <property type="component" value="Unassembled WGS sequence"/>
</dbReference>
<dbReference type="PANTHER" id="PTHR10997:SF7">
    <property type="entry name" value="IMPORTIN-11"/>
    <property type="match status" value="1"/>
</dbReference>
<accession>A0A8J4GH18</accession>
<dbReference type="InterPro" id="IPR016024">
    <property type="entry name" value="ARM-type_fold"/>
</dbReference>
<feature type="domain" description="Importin-7/11-like TPR repeats" evidence="1">
    <location>
        <begin position="195"/>
        <end position="332"/>
    </location>
</feature>
<proteinExistence type="predicted"/>
<dbReference type="AlphaFoldDB" id="A0A8J4GH18"/>
<dbReference type="GO" id="GO:0006606">
    <property type="term" value="P:protein import into nucleus"/>
    <property type="evidence" value="ECO:0007669"/>
    <property type="project" value="TreeGrafter"/>
</dbReference>
<organism evidence="2 3">
    <name type="scientific">Volvox reticuliferus</name>
    <dbReference type="NCBI Taxonomy" id="1737510"/>
    <lineage>
        <taxon>Eukaryota</taxon>
        <taxon>Viridiplantae</taxon>
        <taxon>Chlorophyta</taxon>
        <taxon>core chlorophytes</taxon>
        <taxon>Chlorophyceae</taxon>
        <taxon>CS clade</taxon>
        <taxon>Chlamydomonadales</taxon>
        <taxon>Volvocaceae</taxon>
        <taxon>Volvox</taxon>
    </lineage>
</organism>
<evidence type="ECO:0000313" key="3">
    <source>
        <dbReference type="Proteomes" id="UP000722791"/>
    </source>
</evidence>
<comment type="caution">
    <text evidence="2">The sequence shown here is derived from an EMBL/GenBank/DDBJ whole genome shotgun (WGS) entry which is preliminary data.</text>
</comment>
<dbReference type="Gene3D" id="1.25.10.10">
    <property type="entry name" value="Leucine-rich Repeat Variant"/>
    <property type="match status" value="1"/>
</dbReference>
<dbReference type="PANTHER" id="PTHR10997">
    <property type="entry name" value="IMPORTIN-7, 8, 11"/>
    <property type="match status" value="1"/>
</dbReference>
<feature type="domain" description="Importin-7/11-like TPR repeats" evidence="1">
    <location>
        <begin position="103"/>
        <end position="162"/>
    </location>
</feature>
<dbReference type="InterPro" id="IPR058669">
    <property type="entry name" value="TPR_IPO7/11-like"/>
</dbReference>
<dbReference type="SUPFAM" id="SSF48371">
    <property type="entry name" value="ARM repeat"/>
    <property type="match status" value="1"/>
</dbReference>
<dbReference type="EMBL" id="BNCQ01000023">
    <property type="protein sequence ID" value="GIM07009.1"/>
    <property type="molecule type" value="Genomic_DNA"/>
</dbReference>